<dbReference type="RefSeq" id="WP_189629645.1">
    <property type="nucleotide sequence ID" value="NZ_BNAG01000002.1"/>
</dbReference>
<proteinExistence type="predicted"/>
<evidence type="ECO:0000313" key="1">
    <source>
        <dbReference type="EMBL" id="GHE61318.1"/>
    </source>
</evidence>
<evidence type="ECO:0008006" key="3">
    <source>
        <dbReference type="Google" id="ProtNLM"/>
    </source>
</evidence>
<reference evidence="2" key="1">
    <citation type="journal article" date="2019" name="Int. J. Syst. Evol. Microbiol.">
        <title>The Global Catalogue of Microorganisms (GCM) 10K type strain sequencing project: providing services to taxonomists for standard genome sequencing and annotation.</title>
        <authorList>
            <consortium name="The Broad Institute Genomics Platform"/>
            <consortium name="The Broad Institute Genome Sequencing Center for Infectious Disease"/>
            <person name="Wu L."/>
            <person name="Ma J."/>
        </authorList>
    </citation>
    <scope>NUCLEOTIDE SEQUENCE [LARGE SCALE GENOMIC DNA]</scope>
    <source>
        <strain evidence="2">CGMCC 1.15111</strain>
    </source>
</reference>
<dbReference type="CDD" id="cd07820">
    <property type="entry name" value="SRPBCC_3"/>
    <property type="match status" value="1"/>
</dbReference>
<dbReference type="Gene3D" id="3.30.530.20">
    <property type="match status" value="1"/>
</dbReference>
<dbReference type="EMBL" id="BNAG01000002">
    <property type="protein sequence ID" value="GHE61318.1"/>
    <property type="molecule type" value="Genomic_DNA"/>
</dbReference>
<keyword evidence="2" id="KW-1185">Reference proteome</keyword>
<comment type="caution">
    <text evidence="1">The sequence shown here is derived from an EMBL/GenBank/DDBJ whole genome shotgun (WGS) entry which is preliminary data.</text>
</comment>
<accession>A0ABQ3I8T4</accession>
<sequence length="156" mass="18190">MPIITIKTLVKAPIERVFDLSRSIDIHILSTRHTNETAIRGRTTGLIELGETVTWRARHLGIYQTLTVKITHLERPHQFIDVMQKGIFRSFEHQHIFERIENNTLMTDIFEFQSPLGVIGKLANILFLRAYMTNLLKKRNHVIKQIAESGEWKSFI</sequence>
<gene>
    <name evidence="1" type="ORF">GCM10011340_15340</name>
</gene>
<dbReference type="Proteomes" id="UP000658258">
    <property type="component" value="Unassembled WGS sequence"/>
</dbReference>
<protein>
    <recommendedName>
        <fullName evidence="3">Cell division protein</fullName>
    </recommendedName>
</protein>
<evidence type="ECO:0000313" key="2">
    <source>
        <dbReference type="Proteomes" id="UP000658258"/>
    </source>
</evidence>
<organism evidence="1 2">
    <name type="scientific">Roseivirga thermotolerans</name>
    <dbReference type="NCBI Taxonomy" id="1758176"/>
    <lineage>
        <taxon>Bacteria</taxon>
        <taxon>Pseudomonadati</taxon>
        <taxon>Bacteroidota</taxon>
        <taxon>Cytophagia</taxon>
        <taxon>Cytophagales</taxon>
        <taxon>Roseivirgaceae</taxon>
        <taxon>Roseivirga</taxon>
    </lineage>
</organism>
<dbReference type="SUPFAM" id="SSF55961">
    <property type="entry name" value="Bet v1-like"/>
    <property type="match status" value="1"/>
</dbReference>
<dbReference type="InterPro" id="IPR023393">
    <property type="entry name" value="START-like_dom_sf"/>
</dbReference>
<name>A0ABQ3I8T4_9BACT</name>